<comment type="caution">
    <text evidence="2">The sequence shown here is derived from an EMBL/GenBank/DDBJ whole genome shotgun (WGS) entry which is preliminary data.</text>
</comment>
<keyword evidence="3" id="KW-1185">Reference proteome</keyword>
<dbReference type="EMBL" id="JBFKZN010000007">
    <property type="protein sequence ID" value="MEW5290469.1"/>
    <property type="molecule type" value="Genomic_DNA"/>
</dbReference>
<reference evidence="2 3" key="1">
    <citation type="submission" date="2024-07" db="EMBL/GenBank/DDBJ databases">
        <authorList>
            <person name="Dulla G.F.J."/>
            <person name="Delorm J.G."/>
        </authorList>
    </citation>
    <scope>NUCLEOTIDE SEQUENCE [LARGE SCALE GENOMIC DNA]</scope>
    <source>
        <strain evidence="2 3">JGD 233</strain>
    </source>
</reference>
<evidence type="ECO:0000256" key="1">
    <source>
        <dbReference type="SAM" id="Coils"/>
    </source>
</evidence>
<sequence length="372" mass="42810">MIDSINKNNASCIRELMIKSFKHSKVTFFHLNKCVKNVTCSHAEIGSKEFTNMMNNIDFIEYILRKQKSSVPEKKQAIIDEIVKRAIPERERYITSELVRDTLVANNKKDNNQSGPEQRFPDASYASVIHNYNDGVNKPDGHSIKQKFIGELKYKLKHQSPGNVNNIERSINERKSVLLKENSRPLTEMEKKLAERRKKLAELAPPERAIANKKPSQSESVKPLADKYINANAREKWNFKNITDKILGNVPVSRAHLLKKRHDKMTQEINAISRELINLNKLSSDVVKKGIIKSLCDNINYTRTTLENIHSISSRLSDPNLKDEAIQIIDNFIAESNLYRSKELNAYSDLRRIRKKITDVLMDARKSVTHFS</sequence>
<dbReference type="RefSeq" id="WP_367167966.1">
    <property type="nucleotide sequence ID" value="NZ_JBFKZN010000007.1"/>
</dbReference>
<proteinExistence type="predicted"/>
<evidence type="ECO:0000313" key="2">
    <source>
        <dbReference type="EMBL" id="MEW5290469.1"/>
    </source>
</evidence>
<name>A0ABV3N3T8_9GAMM</name>
<gene>
    <name evidence="2" type="ORF">ABW286_14975</name>
</gene>
<feature type="coiled-coil region" evidence="1">
    <location>
        <begin position="255"/>
        <end position="282"/>
    </location>
</feature>
<protein>
    <submittedName>
        <fullName evidence="2">Uncharacterized protein</fullName>
    </submittedName>
</protein>
<keyword evidence="1" id="KW-0175">Coiled coil</keyword>
<organism evidence="2 3">
    <name type="scientific">Erwinia papayae</name>
    <dbReference type="NCBI Taxonomy" id="206499"/>
    <lineage>
        <taxon>Bacteria</taxon>
        <taxon>Pseudomonadati</taxon>
        <taxon>Pseudomonadota</taxon>
        <taxon>Gammaproteobacteria</taxon>
        <taxon>Enterobacterales</taxon>
        <taxon>Erwiniaceae</taxon>
        <taxon>Erwinia</taxon>
    </lineage>
</organism>
<accession>A0ABV3N3T8</accession>
<evidence type="ECO:0000313" key="3">
    <source>
        <dbReference type="Proteomes" id="UP001554567"/>
    </source>
</evidence>
<dbReference type="Proteomes" id="UP001554567">
    <property type="component" value="Unassembled WGS sequence"/>
</dbReference>